<dbReference type="InterPro" id="IPR007210">
    <property type="entry name" value="ABC_Gly_betaine_transp_sub-bd"/>
</dbReference>
<dbReference type="Gene3D" id="3.40.190.10">
    <property type="entry name" value="Periplasmic binding protein-like II"/>
    <property type="match status" value="1"/>
</dbReference>
<organism evidence="2 3">
    <name type="scientific">Litoribrevibacter euphylliae</name>
    <dbReference type="NCBI Taxonomy" id="1834034"/>
    <lineage>
        <taxon>Bacteria</taxon>
        <taxon>Pseudomonadati</taxon>
        <taxon>Pseudomonadota</taxon>
        <taxon>Gammaproteobacteria</taxon>
        <taxon>Oceanospirillales</taxon>
        <taxon>Oceanospirillaceae</taxon>
        <taxon>Litoribrevibacter</taxon>
    </lineage>
</organism>
<dbReference type="Pfam" id="PF04069">
    <property type="entry name" value="OpuAC"/>
    <property type="match status" value="1"/>
</dbReference>
<dbReference type="EMBL" id="JBHRSZ010000002">
    <property type="protein sequence ID" value="MFC3149921.1"/>
    <property type="molecule type" value="Genomic_DNA"/>
</dbReference>
<name>A0ABV7HEE0_9GAMM</name>
<dbReference type="RefSeq" id="WP_386715770.1">
    <property type="nucleotide sequence ID" value="NZ_JBHRSZ010000002.1"/>
</dbReference>
<reference evidence="3" key="1">
    <citation type="journal article" date="2019" name="Int. J. Syst. Evol. Microbiol.">
        <title>The Global Catalogue of Microorganisms (GCM) 10K type strain sequencing project: providing services to taxonomists for standard genome sequencing and annotation.</title>
        <authorList>
            <consortium name="The Broad Institute Genomics Platform"/>
            <consortium name="The Broad Institute Genome Sequencing Center for Infectious Disease"/>
            <person name="Wu L."/>
            <person name="Ma J."/>
        </authorList>
    </citation>
    <scope>NUCLEOTIDE SEQUENCE [LARGE SCALE GENOMIC DNA]</scope>
    <source>
        <strain evidence="3">KCTC 52438</strain>
    </source>
</reference>
<sequence length="322" mass="36833">MNICLTLVVGLLLIFPVVSLGQTLDTKEKSVSERESVTLLRLDWTSQQVITQITGNILKEKGMSVTYLDSESKGQWFLLNSGEADVQMEVWEGTMAKRFNELVAQGRLLDAGNHDVRTREEWWYPSFVSILCPGLPHWEALNDCEELFATDNSKGKGVYYAGPWEKPDRVKIRALRLNYTVVELPDGNALNEKIHQAMKAQQPVLIFNWSPNWVDVIYEGEFVQFPIYDPACETDPKWGVNQEYLWDCGNPANGWLKKTISRQFYSRSPCSAQIVKAIQFNTKDLSEAAYRVDIQGHTVERAASLWMTANTERWQAWLKVCD</sequence>
<dbReference type="CDD" id="cd13643">
    <property type="entry name" value="PBP2_BCP_2"/>
    <property type="match status" value="1"/>
</dbReference>
<keyword evidence="3" id="KW-1185">Reference proteome</keyword>
<comment type="caution">
    <text evidence="2">The sequence shown here is derived from an EMBL/GenBank/DDBJ whole genome shotgun (WGS) entry which is preliminary data.</text>
</comment>
<protein>
    <submittedName>
        <fullName evidence="2">ABC transporter substrate-binding protein</fullName>
    </submittedName>
</protein>
<accession>A0ABV7HEE0</accession>
<evidence type="ECO:0000313" key="3">
    <source>
        <dbReference type="Proteomes" id="UP001595476"/>
    </source>
</evidence>
<dbReference type="Gene3D" id="3.40.190.100">
    <property type="entry name" value="Glycine betaine-binding periplasmic protein, domain 2"/>
    <property type="match status" value="1"/>
</dbReference>
<gene>
    <name evidence="2" type="ORF">ACFOEK_02660</name>
</gene>
<proteinExistence type="predicted"/>
<feature type="domain" description="ABC-type glycine betaine transport system substrate-binding" evidence="1">
    <location>
        <begin position="36"/>
        <end position="308"/>
    </location>
</feature>
<dbReference type="Proteomes" id="UP001595476">
    <property type="component" value="Unassembled WGS sequence"/>
</dbReference>
<dbReference type="SUPFAM" id="SSF53850">
    <property type="entry name" value="Periplasmic binding protein-like II"/>
    <property type="match status" value="1"/>
</dbReference>
<evidence type="ECO:0000313" key="2">
    <source>
        <dbReference type="EMBL" id="MFC3149921.1"/>
    </source>
</evidence>
<evidence type="ECO:0000259" key="1">
    <source>
        <dbReference type="Pfam" id="PF04069"/>
    </source>
</evidence>